<dbReference type="GO" id="GO:0004222">
    <property type="term" value="F:metalloendopeptidase activity"/>
    <property type="evidence" value="ECO:0007669"/>
    <property type="project" value="InterPro"/>
</dbReference>
<dbReference type="NCBIfam" id="TIGR00043">
    <property type="entry name" value="rRNA maturation RNase YbeY"/>
    <property type="match status" value="1"/>
</dbReference>
<sequence length="194" mass="22333">MYAIRLSAKLSPHMKMLECKCDPHSRGSFLHFNEERGKSMLIIDFIDETNEMTEEQMNLIEQLLQHAAKEEHVPDEAEVSVTFVDNEKIREINRDYRGKDQPTDVISFALEEMGEEEIAIVGADVPPVLGDIIISVPKAREQAEQYGHSFMRELGFLAVHGFLHLLGYDHETEEEEKVMFAKQEQLLQQFGLTR</sequence>
<dbReference type="PROSITE" id="PS01306">
    <property type="entry name" value="UPF0054"/>
    <property type="match status" value="1"/>
</dbReference>
<dbReference type="HAMAP" id="MF_00009">
    <property type="entry name" value="Endoribonucl_YbeY"/>
    <property type="match status" value="1"/>
</dbReference>
<dbReference type="GO" id="GO:0008270">
    <property type="term" value="F:zinc ion binding"/>
    <property type="evidence" value="ECO:0007669"/>
    <property type="project" value="UniProtKB-UniRule"/>
</dbReference>
<comment type="subcellular location">
    <subcellularLocation>
        <location evidence="9">Cytoplasm</location>
    </subcellularLocation>
</comment>
<accession>B7GKE1</accession>
<dbReference type="Gene3D" id="3.40.390.30">
    <property type="entry name" value="Metalloproteases ('zincins'), catalytic domain"/>
    <property type="match status" value="1"/>
</dbReference>
<organism evidence="10 11">
    <name type="scientific">Anoxybacillus flavithermus (strain DSM 21510 / WK1)</name>
    <dbReference type="NCBI Taxonomy" id="491915"/>
    <lineage>
        <taxon>Bacteria</taxon>
        <taxon>Bacillati</taxon>
        <taxon>Bacillota</taxon>
        <taxon>Bacilli</taxon>
        <taxon>Bacillales</taxon>
        <taxon>Anoxybacillaceae</taxon>
        <taxon>Anoxybacillus</taxon>
    </lineage>
</organism>
<evidence type="ECO:0000256" key="5">
    <source>
        <dbReference type="ARBA" id="ARBA00022723"/>
    </source>
</evidence>
<dbReference type="InterPro" id="IPR002036">
    <property type="entry name" value="YbeY"/>
</dbReference>
<comment type="cofactor">
    <cofactor evidence="9">
        <name>Zn(2+)</name>
        <dbReference type="ChEBI" id="CHEBI:29105"/>
    </cofactor>
    <text evidence="9">Binds 1 zinc ion.</text>
</comment>
<evidence type="ECO:0000313" key="11">
    <source>
        <dbReference type="Proteomes" id="UP000000742"/>
    </source>
</evidence>
<dbReference type="GO" id="GO:0005737">
    <property type="term" value="C:cytoplasm"/>
    <property type="evidence" value="ECO:0007669"/>
    <property type="project" value="UniProtKB-SubCell"/>
</dbReference>
<keyword evidence="3 9" id="KW-0698">rRNA processing</keyword>
<dbReference type="STRING" id="491915.Aflv_0848"/>
<evidence type="ECO:0000256" key="4">
    <source>
        <dbReference type="ARBA" id="ARBA00022722"/>
    </source>
</evidence>
<dbReference type="GO" id="GO:0006364">
    <property type="term" value="P:rRNA processing"/>
    <property type="evidence" value="ECO:0007669"/>
    <property type="project" value="UniProtKB-UniRule"/>
</dbReference>
<comment type="function">
    <text evidence="9">Single strand-specific metallo-endoribonuclease involved in late-stage 70S ribosome quality control and in maturation of the 3' terminus of the 16S rRNA.</text>
</comment>
<evidence type="ECO:0000313" key="10">
    <source>
        <dbReference type="EMBL" id="ACJ33226.1"/>
    </source>
</evidence>
<dbReference type="PANTHER" id="PTHR46986">
    <property type="entry name" value="ENDORIBONUCLEASE YBEY, CHLOROPLASTIC"/>
    <property type="match status" value="1"/>
</dbReference>
<feature type="binding site" evidence="9">
    <location>
        <position position="170"/>
    </location>
    <ligand>
        <name>Zn(2+)</name>
        <dbReference type="ChEBI" id="CHEBI:29105"/>
        <note>catalytic</note>
    </ligand>
</feature>
<evidence type="ECO:0000256" key="1">
    <source>
        <dbReference type="ARBA" id="ARBA00010875"/>
    </source>
</evidence>
<dbReference type="KEGG" id="afl:Aflv_0848"/>
<dbReference type="AlphaFoldDB" id="B7GKE1"/>
<protein>
    <recommendedName>
        <fullName evidence="9">Endoribonuclease YbeY</fullName>
        <ecNumber evidence="9">3.1.-.-</ecNumber>
    </recommendedName>
</protein>
<dbReference type="Pfam" id="PF02130">
    <property type="entry name" value="YbeY"/>
    <property type="match status" value="1"/>
</dbReference>
<keyword evidence="5 9" id="KW-0479">Metal-binding</keyword>
<keyword evidence="9" id="KW-0963">Cytoplasm</keyword>
<evidence type="ECO:0000256" key="8">
    <source>
        <dbReference type="ARBA" id="ARBA00022833"/>
    </source>
</evidence>
<dbReference type="GO" id="GO:0004521">
    <property type="term" value="F:RNA endonuclease activity"/>
    <property type="evidence" value="ECO:0007669"/>
    <property type="project" value="UniProtKB-UniRule"/>
</dbReference>
<dbReference type="HOGENOM" id="CLU_106710_3_0_9"/>
<dbReference type="PANTHER" id="PTHR46986:SF1">
    <property type="entry name" value="ENDORIBONUCLEASE YBEY, CHLOROPLASTIC"/>
    <property type="match status" value="1"/>
</dbReference>
<evidence type="ECO:0000256" key="3">
    <source>
        <dbReference type="ARBA" id="ARBA00022552"/>
    </source>
</evidence>
<reference evidence="10 11" key="1">
    <citation type="journal article" date="2008" name="Genome Biol.">
        <title>Encapsulated in silica: genome, proteome and physiology of the thermophilic bacterium Anoxybacillus flavithermus WK1.</title>
        <authorList>
            <person name="Saw J.H."/>
            <person name="Mountain B.W."/>
            <person name="Feng L."/>
            <person name="Omelchenko M.V."/>
            <person name="Hou S."/>
            <person name="Saito J.A."/>
            <person name="Stott M.B."/>
            <person name="Li D."/>
            <person name="Zhao G."/>
            <person name="Wu J."/>
            <person name="Galperin M.Y."/>
            <person name="Koonin E.V."/>
            <person name="Makarova K.S."/>
            <person name="Wolf Y.I."/>
            <person name="Rigden D.J."/>
            <person name="Dunfield P.F."/>
            <person name="Wang L."/>
            <person name="Alam M."/>
        </authorList>
    </citation>
    <scope>NUCLEOTIDE SEQUENCE [LARGE SCALE GENOMIC DNA]</scope>
    <source>
        <strain evidence="11">DSM 21510 / WK1</strain>
    </source>
</reference>
<keyword evidence="2 9" id="KW-0690">Ribosome biogenesis</keyword>
<comment type="similarity">
    <text evidence="1 9">Belongs to the endoribonuclease YbeY family.</text>
</comment>
<keyword evidence="8 9" id="KW-0862">Zinc</keyword>
<feature type="binding site" evidence="9">
    <location>
        <position position="164"/>
    </location>
    <ligand>
        <name>Zn(2+)</name>
        <dbReference type="ChEBI" id="CHEBI:29105"/>
        <note>catalytic</note>
    </ligand>
</feature>
<evidence type="ECO:0000256" key="2">
    <source>
        <dbReference type="ARBA" id="ARBA00022517"/>
    </source>
</evidence>
<dbReference type="EC" id="3.1.-.-" evidence="9"/>
<dbReference type="SUPFAM" id="SSF55486">
    <property type="entry name" value="Metalloproteases ('zincins'), catalytic domain"/>
    <property type="match status" value="1"/>
</dbReference>
<evidence type="ECO:0000256" key="7">
    <source>
        <dbReference type="ARBA" id="ARBA00022801"/>
    </source>
</evidence>
<gene>
    <name evidence="9" type="primary">ybeY</name>
    <name evidence="10" type="ordered locus">Aflv_0848</name>
</gene>
<evidence type="ECO:0000256" key="9">
    <source>
        <dbReference type="HAMAP-Rule" id="MF_00009"/>
    </source>
</evidence>
<proteinExistence type="inferred from homology"/>
<evidence type="ECO:0000256" key="6">
    <source>
        <dbReference type="ARBA" id="ARBA00022759"/>
    </source>
</evidence>
<keyword evidence="7 9" id="KW-0378">Hydrolase</keyword>
<dbReference type="InterPro" id="IPR020549">
    <property type="entry name" value="YbeY_CS"/>
</dbReference>
<dbReference type="eggNOG" id="COG0319">
    <property type="taxonomic scope" value="Bacteria"/>
</dbReference>
<dbReference type="Proteomes" id="UP000000742">
    <property type="component" value="Chromosome"/>
</dbReference>
<name>B7GKE1_ANOFW</name>
<dbReference type="EMBL" id="CP000922">
    <property type="protein sequence ID" value="ACJ33226.1"/>
    <property type="molecule type" value="Genomic_DNA"/>
</dbReference>
<keyword evidence="6 9" id="KW-0255">Endonuclease</keyword>
<feature type="binding site" evidence="9">
    <location>
        <position position="160"/>
    </location>
    <ligand>
        <name>Zn(2+)</name>
        <dbReference type="ChEBI" id="CHEBI:29105"/>
        <note>catalytic</note>
    </ligand>
</feature>
<dbReference type="InterPro" id="IPR023091">
    <property type="entry name" value="MetalPrtase_cat_dom_sf_prd"/>
</dbReference>
<keyword evidence="4 9" id="KW-0540">Nuclease</keyword>